<accession>A0A329RI89</accession>
<comment type="caution">
    <text evidence="1">The sequence shown here is derived from an EMBL/GenBank/DDBJ whole genome shotgun (WGS) entry which is preliminary data.</text>
</comment>
<evidence type="ECO:0000313" key="2">
    <source>
        <dbReference type="Proteomes" id="UP000251314"/>
    </source>
</evidence>
<organism evidence="1 2">
    <name type="scientific">Phytophthora cactorum</name>
    <dbReference type="NCBI Taxonomy" id="29920"/>
    <lineage>
        <taxon>Eukaryota</taxon>
        <taxon>Sar</taxon>
        <taxon>Stramenopiles</taxon>
        <taxon>Oomycota</taxon>
        <taxon>Peronosporomycetes</taxon>
        <taxon>Peronosporales</taxon>
        <taxon>Peronosporaceae</taxon>
        <taxon>Phytophthora</taxon>
    </lineage>
</organism>
<dbReference type="EMBL" id="MJFZ01000977">
    <property type="protein sequence ID" value="RAW23859.1"/>
    <property type="molecule type" value="Genomic_DNA"/>
</dbReference>
<sequence length="77" mass="8707">MRNELDERQFDTRRIGSSALSFSETYRTSCSRNAIELSESERIVYNRMKEMLSASVTLAFSKEEATTCLLIDASDSG</sequence>
<reference evidence="1 2" key="1">
    <citation type="submission" date="2018-01" db="EMBL/GenBank/DDBJ databases">
        <title>Draft genome of the strawberry crown rot pathogen Phytophthora cactorum.</title>
        <authorList>
            <person name="Armitage A.D."/>
            <person name="Lysoe E."/>
            <person name="Nellist C.F."/>
            <person name="Harrison R.J."/>
            <person name="Brurberg M.B."/>
        </authorList>
    </citation>
    <scope>NUCLEOTIDE SEQUENCE [LARGE SCALE GENOMIC DNA]</scope>
    <source>
        <strain evidence="1 2">10300</strain>
    </source>
</reference>
<keyword evidence="2" id="KW-1185">Reference proteome</keyword>
<gene>
    <name evidence="1" type="ORF">PC110_g19712</name>
</gene>
<dbReference type="AlphaFoldDB" id="A0A329RI89"/>
<dbReference type="VEuPathDB" id="FungiDB:PC110_g19712"/>
<evidence type="ECO:0000313" key="1">
    <source>
        <dbReference type="EMBL" id="RAW23859.1"/>
    </source>
</evidence>
<proteinExistence type="predicted"/>
<name>A0A329RI89_9STRA</name>
<protein>
    <submittedName>
        <fullName evidence="1">Uncharacterized protein</fullName>
    </submittedName>
</protein>
<dbReference type="Proteomes" id="UP000251314">
    <property type="component" value="Unassembled WGS sequence"/>
</dbReference>